<organism evidence="2 3">
    <name type="scientific">Pyricularia grisea</name>
    <name type="common">Crabgrass-specific blast fungus</name>
    <name type="synonym">Magnaporthe grisea</name>
    <dbReference type="NCBI Taxonomy" id="148305"/>
    <lineage>
        <taxon>Eukaryota</taxon>
        <taxon>Fungi</taxon>
        <taxon>Dikarya</taxon>
        <taxon>Ascomycota</taxon>
        <taxon>Pezizomycotina</taxon>
        <taxon>Sordariomycetes</taxon>
        <taxon>Sordariomycetidae</taxon>
        <taxon>Magnaporthales</taxon>
        <taxon>Pyriculariaceae</taxon>
        <taxon>Pyricularia</taxon>
    </lineage>
</organism>
<dbReference type="AlphaFoldDB" id="A0A6P8ARS2"/>
<feature type="compositionally biased region" description="Basic and acidic residues" evidence="1">
    <location>
        <begin position="84"/>
        <end position="95"/>
    </location>
</feature>
<dbReference type="GeneID" id="41964731"/>
<evidence type="ECO:0000313" key="2">
    <source>
        <dbReference type="Proteomes" id="UP000515153"/>
    </source>
</evidence>
<dbReference type="Proteomes" id="UP000515153">
    <property type="component" value="Unplaced"/>
</dbReference>
<evidence type="ECO:0000313" key="3">
    <source>
        <dbReference type="RefSeq" id="XP_030977595.1"/>
    </source>
</evidence>
<feature type="region of interest" description="Disordered" evidence="1">
    <location>
        <begin position="363"/>
        <end position="417"/>
    </location>
</feature>
<reference evidence="3" key="1">
    <citation type="journal article" date="2019" name="Mol. Biol. Evol.">
        <title>Blast fungal genomes show frequent chromosomal changes, gene gains and losses, and effector gene turnover.</title>
        <authorList>
            <person name="Gomez Luciano L.B."/>
            <person name="Jason Tsai I."/>
            <person name="Chuma I."/>
            <person name="Tosa Y."/>
            <person name="Chen Y.H."/>
            <person name="Li J.Y."/>
            <person name="Li M.Y."/>
            <person name="Jade Lu M.Y."/>
            <person name="Nakayashiki H."/>
            <person name="Li W.H."/>
        </authorList>
    </citation>
    <scope>NUCLEOTIDE SEQUENCE</scope>
    <source>
        <strain evidence="3">NI907</strain>
    </source>
</reference>
<feature type="compositionally biased region" description="Polar residues" evidence="1">
    <location>
        <begin position="395"/>
        <end position="406"/>
    </location>
</feature>
<name>A0A6P8ARS2_PYRGI</name>
<accession>A0A6P8ARS2</accession>
<feature type="region of interest" description="Disordered" evidence="1">
    <location>
        <begin position="284"/>
        <end position="339"/>
    </location>
</feature>
<feature type="compositionally biased region" description="Acidic residues" evidence="1">
    <location>
        <begin position="407"/>
        <end position="417"/>
    </location>
</feature>
<protein>
    <submittedName>
        <fullName evidence="3">Uncharacterized protein</fullName>
    </submittedName>
</protein>
<feature type="region of interest" description="Disordered" evidence="1">
    <location>
        <begin position="1"/>
        <end position="95"/>
    </location>
</feature>
<gene>
    <name evidence="3" type="ORF">PgNI_09842</name>
</gene>
<reference evidence="3" key="2">
    <citation type="submission" date="2019-10" db="EMBL/GenBank/DDBJ databases">
        <authorList>
            <consortium name="NCBI Genome Project"/>
        </authorList>
    </citation>
    <scope>NUCLEOTIDE SEQUENCE</scope>
    <source>
        <strain evidence="3">NI907</strain>
    </source>
</reference>
<feature type="compositionally biased region" description="Basic and acidic residues" evidence="1">
    <location>
        <begin position="20"/>
        <end position="30"/>
    </location>
</feature>
<proteinExistence type="predicted"/>
<feature type="compositionally biased region" description="Basic and acidic residues" evidence="1">
    <location>
        <begin position="363"/>
        <end position="382"/>
    </location>
</feature>
<reference evidence="3" key="3">
    <citation type="submission" date="2025-08" db="UniProtKB">
        <authorList>
            <consortium name="RefSeq"/>
        </authorList>
    </citation>
    <scope>IDENTIFICATION</scope>
    <source>
        <strain evidence="3">NI907</strain>
    </source>
</reference>
<keyword evidence="2" id="KW-1185">Reference proteome</keyword>
<dbReference type="RefSeq" id="XP_030977595.1">
    <property type="nucleotide sequence ID" value="XM_031129823.1"/>
</dbReference>
<sequence length="417" mass="47521">MESILEKKGQRRQNAGTDQESLKFRERLEASKATYRKPVEQPRDVLADAARRREARKKPNMPVKSEKRGDAPASRKSAVSSSRPRPEAEAAPEGERNYDWPPCLRCMGRNLPCSFVHNRSAGSDLVCTCCERLGEGVFCIQVATVRAGRYYGVEEVTSVQLWPAGWRSDDGLHRSDLIEVFVPIPDLTYSPDEYEAFVQTAQHLINGEPGPLVVDRLGDGLMLTDTENWMLPSRWNVDKSQRPLIDTERDEEAPAWQVYFQQLQQQRKERRDGDNEKRVKEYRAEIQKRRRLRDGEQAPSSDEDVAKVGDHGSTKEEGKMKQESPKKEEEEADADCPLAYTSSGRVLRYLYREREKMKKYAEAFDKAKKEKEAKRADTERMAKRGLLQIDHESASDGTTAPPSNEQVESEPADDAET</sequence>
<evidence type="ECO:0000256" key="1">
    <source>
        <dbReference type="SAM" id="MobiDB-lite"/>
    </source>
</evidence>
<feature type="compositionally biased region" description="Basic and acidic residues" evidence="1">
    <location>
        <begin position="37"/>
        <end position="52"/>
    </location>
</feature>
<feature type="compositionally biased region" description="Basic and acidic residues" evidence="1">
    <location>
        <begin position="304"/>
        <end position="329"/>
    </location>
</feature>
<dbReference type="KEGG" id="pgri:PgNI_09842"/>